<accession>A0A1I3XUX3</accession>
<dbReference type="InterPro" id="IPR038556">
    <property type="entry name" value="TAC_Gp13-like_sf"/>
</dbReference>
<dbReference type="RefSeq" id="WP_092514373.1">
    <property type="nucleotide sequence ID" value="NZ_CAWNQB010000001.1"/>
</dbReference>
<dbReference type="Gene3D" id="3.30.2220.20">
    <property type="entry name" value="Phage tail assembly chaperone gp13-like"/>
    <property type="match status" value="1"/>
</dbReference>
<dbReference type="Pfam" id="PF06222">
    <property type="entry name" value="Phage_TAC_1"/>
    <property type="match status" value="1"/>
</dbReference>
<dbReference type="Proteomes" id="UP000224607">
    <property type="component" value="Unassembled WGS sequence"/>
</dbReference>
<dbReference type="STRING" id="351675.SAMN05421680_1399"/>
<gene>
    <name evidence="2" type="ORF">SAMN05421680_1399</name>
    <name evidence="1" type="ORF">Xmau_00267</name>
</gene>
<evidence type="ECO:0000313" key="4">
    <source>
        <dbReference type="Proteomes" id="UP000224607"/>
    </source>
</evidence>
<dbReference type="InterPro" id="IPR010411">
    <property type="entry name" value="TAC_Gp13-like"/>
</dbReference>
<dbReference type="EMBL" id="NITY01000001">
    <property type="protein sequence ID" value="PHM45876.1"/>
    <property type="molecule type" value="Genomic_DNA"/>
</dbReference>
<dbReference type="AlphaFoldDB" id="A0A1I3XUX3"/>
<name>A0A1I3XUX3_9GAMM</name>
<keyword evidence="4" id="KW-1185">Reference proteome</keyword>
<evidence type="ECO:0000313" key="1">
    <source>
        <dbReference type="EMBL" id="PHM45876.1"/>
    </source>
</evidence>
<organism evidence="2 3">
    <name type="scientific">Xenorhabdus mauleonii</name>
    <dbReference type="NCBI Taxonomy" id="351675"/>
    <lineage>
        <taxon>Bacteria</taxon>
        <taxon>Pseudomonadati</taxon>
        <taxon>Pseudomonadota</taxon>
        <taxon>Gammaproteobacteria</taxon>
        <taxon>Enterobacterales</taxon>
        <taxon>Morganellaceae</taxon>
        <taxon>Xenorhabdus</taxon>
    </lineage>
</organism>
<evidence type="ECO:0000313" key="3">
    <source>
        <dbReference type="Proteomes" id="UP000198919"/>
    </source>
</evidence>
<protein>
    <submittedName>
        <fullName evidence="2">Phage tail assembly chaperone</fullName>
    </submittedName>
    <submittedName>
        <fullName evidence="1">Phage tail protein</fullName>
    </submittedName>
</protein>
<dbReference type="Proteomes" id="UP000198919">
    <property type="component" value="Unassembled WGS sequence"/>
</dbReference>
<reference evidence="2" key="2">
    <citation type="submission" date="2016-10" db="EMBL/GenBank/DDBJ databases">
        <authorList>
            <person name="de Groot N.N."/>
        </authorList>
    </citation>
    <scope>NUCLEOTIDE SEQUENCE [LARGE SCALE GENOMIC DNA]</scope>
    <source>
        <strain evidence="2">DSM 17908</strain>
    </source>
</reference>
<dbReference type="EMBL" id="FORG01000039">
    <property type="protein sequence ID" value="SFK23302.1"/>
    <property type="molecule type" value="Genomic_DNA"/>
</dbReference>
<reference evidence="1 4" key="3">
    <citation type="journal article" date="2017" name="Nat. Microbiol.">
        <title>Natural product diversity associated with the nematode symbionts Photorhabdus and Xenorhabdus.</title>
        <authorList>
            <person name="Tobias N.J."/>
            <person name="Wolff H."/>
            <person name="Djahanschiri B."/>
            <person name="Grundmann F."/>
            <person name="Kronenwerth M."/>
            <person name="Shi Y.M."/>
            <person name="Simonyi S."/>
            <person name="Grun P."/>
            <person name="Shapiro-Ilan D."/>
            <person name="Pidot S.J."/>
            <person name="Stinear T.P."/>
            <person name="Ebersberger I."/>
            <person name="Bode H.B."/>
        </authorList>
    </citation>
    <scope>NUCLEOTIDE SEQUENCE [LARGE SCALE GENOMIC DNA]</scope>
    <source>
        <strain evidence="1 4">DSM 17908</strain>
    </source>
</reference>
<reference evidence="3" key="1">
    <citation type="submission" date="2016-10" db="EMBL/GenBank/DDBJ databases">
        <authorList>
            <person name="Varghese N."/>
            <person name="Submissions S."/>
        </authorList>
    </citation>
    <scope>NUCLEOTIDE SEQUENCE [LARGE SCALE GENOMIC DNA]</scope>
    <source>
        <strain evidence="3">DSM 17908</strain>
    </source>
</reference>
<proteinExistence type="predicted"/>
<dbReference type="OrthoDB" id="6896031at2"/>
<sequence>MNIRQLALTPKLGFRTKTVTVTEWNNATVTLREPSAGAWVRWNEITRPAEEDKKRSTEEVVLRNTRADVVLFIDVLCDEHGDPVFTPDDMDKVMNIYGPVHARLLHQALSLVTDRDEAEKKSAPH</sequence>
<evidence type="ECO:0000313" key="2">
    <source>
        <dbReference type="EMBL" id="SFK23302.1"/>
    </source>
</evidence>